<dbReference type="GO" id="GO:0005525">
    <property type="term" value="F:GTP binding"/>
    <property type="evidence" value="ECO:0007669"/>
    <property type="project" value="UniProtKB-UniRule"/>
</dbReference>
<feature type="binding site" evidence="10">
    <location>
        <begin position="112"/>
        <end position="115"/>
    </location>
    <ligand>
        <name>GTP</name>
        <dbReference type="ChEBI" id="CHEBI:37565"/>
    </ligand>
</feature>
<evidence type="ECO:0000256" key="6">
    <source>
        <dbReference type="ARBA" id="ARBA00022801"/>
    </source>
</evidence>
<dbReference type="EMBL" id="SLUI01000001">
    <property type="protein sequence ID" value="TCL39885.1"/>
    <property type="molecule type" value="Genomic_DNA"/>
</dbReference>
<dbReference type="InterPro" id="IPR030378">
    <property type="entry name" value="G_CP_dom"/>
</dbReference>
<dbReference type="PROSITE" id="PS50936">
    <property type="entry name" value="ENGC_GTPASE"/>
    <property type="match status" value="1"/>
</dbReference>
<keyword evidence="1 10" id="KW-0963">Cytoplasm</keyword>
<dbReference type="CDD" id="cd01854">
    <property type="entry name" value="YjeQ_EngC"/>
    <property type="match status" value="1"/>
</dbReference>
<dbReference type="GO" id="GO:0042274">
    <property type="term" value="P:ribosomal small subunit biogenesis"/>
    <property type="evidence" value="ECO:0007669"/>
    <property type="project" value="UniProtKB-UniRule"/>
</dbReference>
<dbReference type="SUPFAM" id="SSF50249">
    <property type="entry name" value="Nucleic acid-binding proteins"/>
    <property type="match status" value="1"/>
</dbReference>
<comment type="function">
    <text evidence="10">One of several proteins that assist in the late maturation steps of the functional core of the 30S ribosomal subunit. Helps release RbfA from mature subunits. May play a role in the assembly of ribosomal proteins into the subunit. Circularly permuted GTPase that catalyzes slow GTP hydrolysis, GTPase activity is stimulated by the 30S ribosomal subunit.</text>
</comment>
<evidence type="ECO:0000259" key="11">
    <source>
        <dbReference type="PROSITE" id="PS50936"/>
    </source>
</evidence>
<feature type="binding site" evidence="10">
    <location>
        <position position="252"/>
    </location>
    <ligand>
        <name>Zn(2+)</name>
        <dbReference type="ChEBI" id="CHEBI:29105"/>
    </ligand>
</feature>
<dbReference type="AlphaFoldDB" id="A0A4R1QAD4"/>
<dbReference type="InterPro" id="IPR004881">
    <property type="entry name" value="Ribosome_biogen_GTPase_RsgA"/>
</dbReference>
<dbReference type="SUPFAM" id="SSF52540">
    <property type="entry name" value="P-loop containing nucleoside triphosphate hydrolases"/>
    <property type="match status" value="1"/>
</dbReference>
<keyword evidence="14" id="KW-1185">Reference proteome</keyword>
<comment type="cofactor">
    <cofactor evidence="10">
        <name>Zn(2+)</name>
        <dbReference type="ChEBI" id="CHEBI:29105"/>
    </cofactor>
    <text evidence="10">Binds 1 zinc ion per subunit.</text>
</comment>
<gene>
    <name evidence="10" type="primary">rsgA</name>
    <name evidence="13" type="ORF">EV210_10181</name>
</gene>
<dbReference type="CDD" id="cd04466">
    <property type="entry name" value="S1_YloQ_GTPase"/>
    <property type="match status" value="1"/>
</dbReference>
<keyword evidence="6 10" id="KW-0378">Hydrolase</keyword>
<evidence type="ECO:0000256" key="5">
    <source>
        <dbReference type="ARBA" id="ARBA00022741"/>
    </source>
</evidence>
<dbReference type="PANTHER" id="PTHR32120">
    <property type="entry name" value="SMALL RIBOSOMAL SUBUNIT BIOGENESIS GTPASE RSGA"/>
    <property type="match status" value="1"/>
</dbReference>
<evidence type="ECO:0000313" key="13">
    <source>
        <dbReference type="EMBL" id="TCL39885.1"/>
    </source>
</evidence>
<evidence type="ECO:0000259" key="12">
    <source>
        <dbReference type="PROSITE" id="PS51721"/>
    </source>
</evidence>
<feature type="binding site" evidence="10">
    <location>
        <begin position="163"/>
        <end position="171"/>
    </location>
    <ligand>
        <name>GTP</name>
        <dbReference type="ChEBI" id="CHEBI:37565"/>
    </ligand>
</feature>
<dbReference type="GO" id="GO:0046872">
    <property type="term" value="F:metal ion binding"/>
    <property type="evidence" value="ECO:0007669"/>
    <property type="project" value="UniProtKB-KW"/>
</dbReference>
<dbReference type="InterPro" id="IPR027417">
    <property type="entry name" value="P-loop_NTPase"/>
</dbReference>
<evidence type="ECO:0000256" key="3">
    <source>
        <dbReference type="ARBA" id="ARBA00022723"/>
    </source>
</evidence>
<comment type="similarity">
    <text evidence="10">Belongs to the TRAFAC class YlqF/YawG GTPase family. RsgA subfamily.</text>
</comment>
<dbReference type="Gene3D" id="1.10.40.50">
    <property type="entry name" value="Probable gtpase engc, domain 3"/>
    <property type="match status" value="1"/>
</dbReference>
<keyword evidence="4 10" id="KW-0699">rRNA-binding</keyword>
<dbReference type="Gene3D" id="3.40.50.300">
    <property type="entry name" value="P-loop containing nucleotide triphosphate hydrolases"/>
    <property type="match status" value="1"/>
</dbReference>
<dbReference type="EC" id="3.6.1.-" evidence="10"/>
<name>A0A4R1QAD4_9FIRM</name>
<keyword evidence="2 10" id="KW-0690">Ribosome biogenesis</keyword>
<dbReference type="PANTHER" id="PTHR32120:SF11">
    <property type="entry name" value="SMALL RIBOSOMAL SUBUNIT BIOGENESIS GTPASE RSGA 1, MITOCHONDRIAL-RELATED"/>
    <property type="match status" value="1"/>
</dbReference>
<dbReference type="NCBIfam" id="TIGR00157">
    <property type="entry name" value="ribosome small subunit-dependent GTPase A"/>
    <property type="match status" value="1"/>
</dbReference>
<dbReference type="PROSITE" id="PS51721">
    <property type="entry name" value="G_CP"/>
    <property type="match status" value="1"/>
</dbReference>
<keyword evidence="9 10" id="KW-0342">GTP-binding</keyword>
<dbReference type="Gene3D" id="2.40.50.140">
    <property type="entry name" value="Nucleic acid-binding proteins"/>
    <property type="match status" value="1"/>
</dbReference>
<evidence type="ECO:0000256" key="8">
    <source>
        <dbReference type="ARBA" id="ARBA00022884"/>
    </source>
</evidence>
<dbReference type="InterPro" id="IPR010914">
    <property type="entry name" value="RsgA_GTPase_dom"/>
</dbReference>
<keyword evidence="7 10" id="KW-0862">Zinc</keyword>
<comment type="subcellular location">
    <subcellularLocation>
        <location evidence="10">Cytoplasm</location>
    </subcellularLocation>
</comment>
<protein>
    <recommendedName>
        <fullName evidence="10">Small ribosomal subunit biogenesis GTPase RsgA</fullName>
        <ecNumber evidence="10">3.6.1.-</ecNumber>
    </recommendedName>
</protein>
<dbReference type="Pfam" id="PF03193">
    <property type="entry name" value="RsgA_GTPase"/>
    <property type="match status" value="1"/>
</dbReference>
<reference evidence="13 14" key="1">
    <citation type="submission" date="2019-03" db="EMBL/GenBank/DDBJ databases">
        <title>Genomic Encyclopedia of Type Strains, Phase IV (KMG-IV): sequencing the most valuable type-strain genomes for metagenomic binning, comparative biology and taxonomic classification.</title>
        <authorList>
            <person name="Goeker M."/>
        </authorList>
    </citation>
    <scope>NUCLEOTIDE SEQUENCE [LARGE SCALE GENOMIC DNA]</scope>
    <source>
        <strain evidence="13 14">DSM 15969</strain>
    </source>
</reference>
<proteinExistence type="inferred from homology"/>
<evidence type="ECO:0000313" key="14">
    <source>
        <dbReference type="Proteomes" id="UP000295063"/>
    </source>
</evidence>
<keyword evidence="8 10" id="KW-0694">RNA-binding</keyword>
<dbReference type="InterPro" id="IPR031944">
    <property type="entry name" value="RsgA_N"/>
</dbReference>
<comment type="subunit">
    <text evidence="10">Monomer. Associates with 30S ribosomal subunit, binds 16S rRNA.</text>
</comment>
<feature type="domain" description="CP-type G" evidence="12">
    <location>
        <begin position="63"/>
        <end position="221"/>
    </location>
</feature>
<accession>A0A4R1QAD4</accession>
<feature type="binding site" evidence="10">
    <location>
        <position position="258"/>
    </location>
    <ligand>
        <name>Zn(2+)</name>
        <dbReference type="ChEBI" id="CHEBI:29105"/>
    </ligand>
</feature>
<evidence type="ECO:0000256" key="1">
    <source>
        <dbReference type="ARBA" id="ARBA00022490"/>
    </source>
</evidence>
<feature type="binding site" evidence="10">
    <location>
        <position position="250"/>
    </location>
    <ligand>
        <name>Zn(2+)</name>
        <dbReference type="ChEBI" id="CHEBI:29105"/>
    </ligand>
</feature>
<organism evidence="13 14">
    <name type="scientific">Anaerospora hongkongensis</name>
    <dbReference type="NCBI Taxonomy" id="244830"/>
    <lineage>
        <taxon>Bacteria</taxon>
        <taxon>Bacillati</taxon>
        <taxon>Bacillota</taxon>
        <taxon>Negativicutes</taxon>
        <taxon>Selenomonadales</taxon>
        <taxon>Sporomusaceae</taxon>
        <taxon>Anaerospora</taxon>
    </lineage>
</organism>
<dbReference type="GO" id="GO:0003924">
    <property type="term" value="F:GTPase activity"/>
    <property type="evidence" value="ECO:0007669"/>
    <property type="project" value="UniProtKB-UniRule"/>
</dbReference>
<evidence type="ECO:0000256" key="7">
    <source>
        <dbReference type="ARBA" id="ARBA00022833"/>
    </source>
</evidence>
<dbReference type="Proteomes" id="UP000295063">
    <property type="component" value="Unassembled WGS sequence"/>
</dbReference>
<feature type="domain" description="EngC GTPase" evidence="11">
    <location>
        <begin position="72"/>
        <end position="219"/>
    </location>
</feature>
<dbReference type="RefSeq" id="WP_132073885.1">
    <property type="nucleotide sequence ID" value="NZ_DAIMLW010000051.1"/>
</dbReference>
<dbReference type="OrthoDB" id="9809485at2"/>
<evidence type="ECO:0000256" key="4">
    <source>
        <dbReference type="ARBA" id="ARBA00022730"/>
    </source>
</evidence>
<dbReference type="HAMAP" id="MF_01820">
    <property type="entry name" value="GTPase_RsgA"/>
    <property type="match status" value="1"/>
</dbReference>
<comment type="caution">
    <text evidence="13">The sequence shown here is derived from an EMBL/GenBank/DDBJ whole genome shotgun (WGS) entry which is preliminary data.</text>
</comment>
<keyword evidence="5 10" id="KW-0547">Nucleotide-binding</keyword>
<keyword evidence="3 10" id="KW-0479">Metal-binding</keyword>
<evidence type="ECO:0000256" key="10">
    <source>
        <dbReference type="HAMAP-Rule" id="MF_01820"/>
    </source>
</evidence>
<dbReference type="InterPro" id="IPR012340">
    <property type="entry name" value="NA-bd_OB-fold"/>
</dbReference>
<evidence type="ECO:0000256" key="9">
    <source>
        <dbReference type="ARBA" id="ARBA00023134"/>
    </source>
</evidence>
<dbReference type="GO" id="GO:0019843">
    <property type="term" value="F:rRNA binding"/>
    <property type="evidence" value="ECO:0007669"/>
    <property type="project" value="UniProtKB-KW"/>
</dbReference>
<dbReference type="GO" id="GO:0005737">
    <property type="term" value="C:cytoplasm"/>
    <property type="evidence" value="ECO:0007669"/>
    <property type="project" value="UniProtKB-SubCell"/>
</dbReference>
<sequence length="291" mass="31690">MLSGIVVKTYNSYYYVQDKDKVISCKLRGRFKKGRFSLLVGDEVNYTAVGHDSGIIEEILPRRGVLKRPAVANVDQVVLTFAAANPDISTTLVDKLLILAEDAQLDIMICVNKVDLANHDELAPVAELYRQIGYPVLFTSAKGGLGIEQLRSALYGKITAFAGPSGAGKSSLLNAIETGLQLVTGEVSAKIGRGKHTTRFAELLPLSGGGFVVDTPGFSATEFTDIKPIELTYCFPEIAALAPQCKFSTCLHDREPQCAVKQAVLEGKIAQTRYHTYKSVLDELRENKKGY</sequence>
<feature type="binding site" evidence="10">
    <location>
        <position position="245"/>
    </location>
    <ligand>
        <name>Zn(2+)</name>
        <dbReference type="ChEBI" id="CHEBI:29105"/>
    </ligand>
</feature>
<dbReference type="Pfam" id="PF16745">
    <property type="entry name" value="RsgA_N"/>
    <property type="match status" value="1"/>
</dbReference>
<evidence type="ECO:0000256" key="2">
    <source>
        <dbReference type="ARBA" id="ARBA00022517"/>
    </source>
</evidence>